<dbReference type="GO" id="GO:0006798">
    <property type="term" value="P:polyphosphate catabolic process"/>
    <property type="evidence" value="ECO:0007669"/>
    <property type="project" value="TreeGrafter"/>
</dbReference>
<organism evidence="3 4">
    <name type="scientific">Wolfiporia cocos (strain MD-104)</name>
    <name type="common">Brown rot fungus</name>
    <dbReference type="NCBI Taxonomy" id="742152"/>
    <lineage>
        <taxon>Eukaryota</taxon>
        <taxon>Fungi</taxon>
        <taxon>Dikarya</taxon>
        <taxon>Basidiomycota</taxon>
        <taxon>Agaricomycotina</taxon>
        <taxon>Agaricomycetes</taxon>
        <taxon>Polyporales</taxon>
        <taxon>Phaeolaceae</taxon>
        <taxon>Wolfiporia</taxon>
    </lineage>
</organism>
<feature type="compositionally biased region" description="Acidic residues" evidence="1">
    <location>
        <begin position="528"/>
        <end position="560"/>
    </location>
</feature>
<dbReference type="InterPro" id="IPR004843">
    <property type="entry name" value="Calcineurin-like_PHP"/>
</dbReference>
<keyword evidence="4" id="KW-1185">Reference proteome</keyword>
<sequence>MSHRKRKDSQLSTASCSVLALLLSAVFLLGLATEFNLVPRVHAPSLGAHKKNKPDYHFPNFNKIIHHYTVSERELGLDDPDRRVIVIGDVHGMNRSLHNLLAEIPYSPETDTLMFAGDLMAKSTHAGSLAVLDFITRHKCGRDTHGRAYAVRGNHDQMVVQWRAWRDWFEPLVLAPPLAPVLPADARADPPVRTGWEFLALLEAEWEAARRNDPKGSDPDTWADTARKRAVGTWREEWWRRIPRPGKGDAKKDWAIFEDHYWLAKDVTAEQKVCLYSLPLVLHVPSEHFFVVHAGLLPSDPRRPFTDAHQPLAHSPTADLDSYPVAEFADTVDHNDKDNVIIPYSDTQQALGTPPASKAQAPVVLNGTEEQLRMAQERALLTQVPQNRDPWVLLNMRGVRKKGKVTRNNGKGRQWSKIWNEQIDRCAGFDSRLTMLEPTTRSSRIHGTAFTNPASDHILAEREATATYEDDSAHGELTLPCEPMTVVYGHAATRGLDVKRWSLGLDTGCLYGRKLTGLVLQRGNSTGEESDEDDGDDGDEDDSEDGSGDEEEDIDDEQDDEARARSPSRSPESGNVWKPKTWRRPARFGDEGARLGAELVSVRCPKKGDLALHED</sequence>
<feature type="domain" description="Calcineurin-like phosphoesterase" evidence="2">
    <location>
        <begin position="83"/>
        <end position="176"/>
    </location>
</feature>
<dbReference type="Pfam" id="PF00149">
    <property type="entry name" value="Metallophos"/>
    <property type="match status" value="1"/>
</dbReference>
<dbReference type="GO" id="GO:0005737">
    <property type="term" value="C:cytoplasm"/>
    <property type="evidence" value="ECO:0007669"/>
    <property type="project" value="TreeGrafter"/>
</dbReference>
<dbReference type="Proteomes" id="UP000218811">
    <property type="component" value="Unassembled WGS sequence"/>
</dbReference>
<proteinExistence type="predicted"/>
<evidence type="ECO:0000313" key="4">
    <source>
        <dbReference type="Proteomes" id="UP000218811"/>
    </source>
</evidence>
<dbReference type="PANTHER" id="PTHR42850:SF4">
    <property type="entry name" value="ZINC-DEPENDENT ENDOPOLYPHOSPHATASE"/>
    <property type="match status" value="1"/>
</dbReference>
<dbReference type="InterPro" id="IPR050126">
    <property type="entry name" value="Ap4A_hydrolase"/>
</dbReference>
<dbReference type="Gene3D" id="3.60.21.10">
    <property type="match status" value="2"/>
</dbReference>
<dbReference type="PANTHER" id="PTHR42850">
    <property type="entry name" value="METALLOPHOSPHOESTERASE"/>
    <property type="match status" value="1"/>
</dbReference>
<reference evidence="3 4" key="1">
    <citation type="journal article" date="2012" name="Science">
        <title>The Paleozoic origin of enzymatic lignin decomposition reconstructed from 31 fungal genomes.</title>
        <authorList>
            <person name="Floudas D."/>
            <person name="Binder M."/>
            <person name="Riley R."/>
            <person name="Barry K."/>
            <person name="Blanchette R.A."/>
            <person name="Henrissat B."/>
            <person name="Martinez A.T."/>
            <person name="Otillar R."/>
            <person name="Spatafora J.W."/>
            <person name="Yadav J.S."/>
            <person name="Aerts A."/>
            <person name="Benoit I."/>
            <person name="Boyd A."/>
            <person name="Carlson A."/>
            <person name="Copeland A."/>
            <person name="Coutinho P.M."/>
            <person name="de Vries R.P."/>
            <person name="Ferreira P."/>
            <person name="Findley K."/>
            <person name="Foster B."/>
            <person name="Gaskell J."/>
            <person name="Glotzer D."/>
            <person name="Gorecki P."/>
            <person name="Heitman J."/>
            <person name="Hesse C."/>
            <person name="Hori C."/>
            <person name="Igarashi K."/>
            <person name="Jurgens J.A."/>
            <person name="Kallen N."/>
            <person name="Kersten P."/>
            <person name="Kohler A."/>
            <person name="Kuees U."/>
            <person name="Kumar T.K.A."/>
            <person name="Kuo A."/>
            <person name="LaButti K."/>
            <person name="Larrondo L.F."/>
            <person name="Lindquist E."/>
            <person name="Ling A."/>
            <person name="Lombard V."/>
            <person name="Lucas S."/>
            <person name="Lundell T."/>
            <person name="Martin R."/>
            <person name="McLaughlin D.J."/>
            <person name="Morgenstern I."/>
            <person name="Morin E."/>
            <person name="Murat C."/>
            <person name="Nagy L.G."/>
            <person name="Nolan M."/>
            <person name="Ohm R.A."/>
            <person name="Patyshakuliyeva A."/>
            <person name="Rokas A."/>
            <person name="Ruiz-Duenas F.J."/>
            <person name="Sabat G."/>
            <person name="Salamov A."/>
            <person name="Samejima M."/>
            <person name="Schmutz J."/>
            <person name="Slot J.C."/>
            <person name="St John F."/>
            <person name="Stenlid J."/>
            <person name="Sun H."/>
            <person name="Sun S."/>
            <person name="Syed K."/>
            <person name="Tsang A."/>
            <person name="Wiebenga A."/>
            <person name="Young D."/>
            <person name="Pisabarro A."/>
            <person name="Eastwood D.C."/>
            <person name="Martin F."/>
            <person name="Cullen D."/>
            <person name="Grigoriev I.V."/>
            <person name="Hibbett D.S."/>
        </authorList>
    </citation>
    <scope>NUCLEOTIDE SEQUENCE [LARGE SCALE GENOMIC DNA]</scope>
    <source>
        <strain evidence="3 4">MD-104</strain>
    </source>
</reference>
<dbReference type="GO" id="GO:0016791">
    <property type="term" value="F:phosphatase activity"/>
    <property type="evidence" value="ECO:0007669"/>
    <property type="project" value="TreeGrafter"/>
</dbReference>
<dbReference type="EMBL" id="KB468124">
    <property type="protein sequence ID" value="PCH42533.1"/>
    <property type="molecule type" value="Genomic_DNA"/>
</dbReference>
<dbReference type="InterPro" id="IPR029052">
    <property type="entry name" value="Metallo-depent_PP-like"/>
</dbReference>
<evidence type="ECO:0000313" key="3">
    <source>
        <dbReference type="EMBL" id="PCH42533.1"/>
    </source>
</evidence>
<evidence type="ECO:0000256" key="1">
    <source>
        <dbReference type="SAM" id="MobiDB-lite"/>
    </source>
</evidence>
<dbReference type="OrthoDB" id="10267127at2759"/>
<gene>
    <name evidence="3" type="ORF">WOLCODRAFT_144110</name>
</gene>
<accession>A0A2H3JRK8</accession>
<dbReference type="STRING" id="742152.A0A2H3JRK8"/>
<feature type="region of interest" description="Disordered" evidence="1">
    <location>
        <begin position="521"/>
        <end position="591"/>
    </location>
</feature>
<dbReference type="GO" id="GO:0000298">
    <property type="term" value="F:endopolyphosphatase activity"/>
    <property type="evidence" value="ECO:0007669"/>
    <property type="project" value="TreeGrafter"/>
</dbReference>
<protein>
    <submittedName>
        <fullName evidence="3">Metallo-dependent phosphatase</fullName>
    </submittedName>
</protein>
<dbReference type="AlphaFoldDB" id="A0A2H3JRK8"/>
<name>A0A2H3JRK8_WOLCO</name>
<evidence type="ECO:0000259" key="2">
    <source>
        <dbReference type="Pfam" id="PF00149"/>
    </source>
</evidence>
<dbReference type="SUPFAM" id="SSF56300">
    <property type="entry name" value="Metallo-dependent phosphatases"/>
    <property type="match status" value="1"/>
</dbReference>
<dbReference type="OMA" id="TWRAEWW"/>